<evidence type="ECO:0000256" key="8">
    <source>
        <dbReference type="ARBA" id="ARBA00023125"/>
    </source>
</evidence>
<evidence type="ECO:0000313" key="13">
    <source>
        <dbReference type="EMBL" id="BAD56329.1"/>
    </source>
</evidence>
<protein>
    <recommendedName>
        <fullName evidence="11">Transcriptional regulator WhiB</fullName>
    </recommendedName>
</protein>
<name>Q5YZR2_NOCFA</name>
<dbReference type="PANTHER" id="PTHR38839">
    <property type="entry name" value="TRANSCRIPTIONAL REGULATOR WHID-RELATED"/>
    <property type="match status" value="1"/>
</dbReference>
<evidence type="ECO:0000256" key="3">
    <source>
        <dbReference type="ARBA" id="ARBA00022485"/>
    </source>
</evidence>
<feature type="domain" description="4Fe-4S Wbl-type" evidence="12">
    <location>
        <begin position="79"/>
        <end position="137"/>
    </location>
</feature>
<keyword evidence="5 11" id="KW-0408">Iron</keyword>
<evidence type="ECO:0000256" key="4">
    <source>
        <dbReference type="ARBA" id="ARBA00022723"/>
    </source>
</evidence>
<comment type="function">
    <text evidence="11">Acts as a transcriptional regulator. Probably redox-responsive. The apo- but not holo-form probably binds DNA.</text>
</comment>
<comment type="subcellular location">
    <subcellularLocation>
        <location evidence="1 11">Cytoplasm</location>
    </subcellularLocation>
</comment>
<reference evidence="13 14" key="1">
    <citation type="journal article" date="2004" name="Proc. Natl. Acad. Sci. U.S.A.">
        <title>The complete genomic sequence of Nocardia farcinica IFM 10152.</title>
        <authorList>
            <person name="Ishikawa J."/>
            <person name="Yamashita A."/>
            <person name="Mikami Y."/>
            <person name="Hoshino Y."/>
            <person name="Kurita H."/>
            <person name="Hotta K."/>
            <person name="Shiba T."/>
            <person name="Hattori M."/>
        </authorList>
    </citation>
    <scope>NUCLEOTIDE SEQUENCE [LARGE SCALE GENOMIC DNA]</scope>
    <source>
        <strain evidence="13 14">IFM 10152</strain>
    </source>
</reference>
<dbReference type="InterPro" id="IPR003482">
    <property type="entry name" value="Whib"/>
</dbReference>
<dbReference type="STRING" id="247156.NFA_14840"/>
<dbReference type="GO" id="GO:0047134">
    <property type="term" value="F:protein-disulfide reductase [NAD(P)H] activity"/>
    <property type="evidence" value="ECO:0007669"/>
    <property type="project" value="TreeGrafter"/>
</dbReference>
<keyword evidence="3 11" id="KW-0004">4Fe-4S</keyword>
<evidence type="ECO:0000256" key="11">
    <source>
        <dbReference type="HAMAP-Rule" id="MF_01479"/>
    </source>
</evidence>
<proteinExistence type="inferred from homology"/>
<evidence type="ECO:0000256" key="9">
    <source>
        <dbReference type="ARBA" id="ARBA00023157"/>
    </source>
</evidence>
<organism evidence="13 14">
    <name type="scientific">Nocardia farcinica (strain IFM 10152)</name>
    <dbReference type="NCBI Taxonomy" id="247156"/>
    <lineage>
        <taxon>Bacteria</taxon>
        <taxon>Bacillati</taxon>
        <taxon>Actinomycetota</taxon>
        <taxon>Actinomycetes</taxon>
        <taxon>Mycobacteriales</taxon>
        <taxon>Nocardiaceae</taxon>
        <taxon>Nocardia</taxon>
    </lineage>
</organism>
<feature type="binding site" evidence="11">
    <location>
        <position position="107"/>
    </location>
    <ligand>
        <name>[4Fe-4S] cluster</name>
        <dbReference type="ChEBI" id="CHEBI:49883"/>
    </ligand>
</feature>
<dbReference type="GO" id="GO:0046872">
    <property type="term" value="F:metal ion binding"/>
    <property type="evidence" value="ECO:0007669"/>
    <property type="project" value="UniProtKB-KW"/>
</dbReference>
<accession>Q5YZR2</accession>
<evidence type="ECO:0000256" key="7">
    <source>
        <dbReference type="ARBA" id="ARBA00023015"/>
    </source>
</evidence>
<keyword evidence="7 11" id="KW-0805">Transcription regulation</keyword>
<keyword evidence="10 11" id="KW-0804">Transcription</keyword>
<sequence length="244" mass="27048">MNRFLEVDYAPREFTPEEIRRAQIAACSYADGDPEVAGRLLAMLGLLPVAEPEPEPEPVKREPERRPVLRWAAWMDDAACAGDDPELWHPDRDSDPAADARITCLSCPVRDKCGEHAAKNAEPHGVWGGYRMYEPTEKNALRRKHGLVVRERKTKQVMCACGTRLVSPNKRVCGPCREGYTHSRPAHEHLKKLKAAGMTRAEVAAAAGIPVGTVRSILAHEYDSMRAKVSDAILAIPVPEEAER</sequence>
<evidence type="ECO:0000256" key="5">
    <source>
        <dbReference type="ARBA" id="ARBA00023004"/>
    </source>
</evidence>
<dbReference type="GO" id="GO:0045454">
    <property type="term" value="P:cell redox homeostasis"/>
    <property type="evidence" value="ECO:0007669"/>
    <property type="project" value="TreeGrafter"/>
</dbReference>
<dbReference type="InterPro" id="IPR034768">
    <property type="entry name" value="4FE4S_WBL"/>
</dbReference>
<evidence type="ECO:0000259" key="12">
    <source>
        <dbReference type="PROSITE" id="PS51674"/>
    </source>
</evidence>
<dbReference type="GO" id="GO:0035731">
    <property type="term" value="F:dinitrosyl-iron complex binding"/>
    <property type="evidence" value="ECO:0007669"/>
    <property type="project" value="UniProtKB-UniRule"/>
</dbReference>
<gene>
    <name evidence="11" type="primary">whiB</name>
    <name evidence="13" type="ordered locus">NFA_14840</name>
</gene>
<dbReference type="EMBL" id="AP006618">
    <property type="protein sequence ID" value="BAD56329.1"/>
    <property type="molecule type" value="Genomic_DNA"/>
</dbReference>
<dbReference type="GO" id="GO:0051539">
    <property type="term" value="F:4 iron, 4 sulfur cluster binding"/>
    <property type="evidence" value="ECO:0007669"/>
    <property type="project" value="UniProtKB-UniRule"/>
</dbReference>
<dbReference type="HAMAP" id="MF_01479">
    <property type="entry name" value="WhiB"/>
    <property type="match status" value="1"/>
</dbReference>
<comment type="PTM">
    <text evidence="11">Upon Fe-S cluster removal intramolecular disulfide bonds are formed.</text>
</comment>
<keyword evidence="14" id="KW-1185">Reference proteome</keyword>
<keyword evidence="6 11" id="KW-0411">Iron-sulfur</keyword>
<evidence type="ECO:0000256" key="10">
    <source>
        <dbReference type="ARBA" id="ARBA00023163"/>
    </source>
</evidence>
<evidence type="ECO:0000256" key="1">
    <source>
        <dbReference type="ARBA" id="ARBA00004496"/>
    </source>
</evidence>
<comment type="PTM">
    <text evidence="11">The Fe-S cluster can be nitrosylated by nitric oxide (NO).</text>
</comment>
<dbReference type="eggNOG" id="ENOG5031FF2">
    <property type="taxonomic scope" value="Bacteria"/>
</dbReference>
<dbReference type="KEGG" id="nfa:NFA_14840"/>
<dbReference type="HOGENOM" id="CLU_1137115_0_0_11"/>
<dbReference type="Proteomes" id="UP000006820">
    <property type="component" value="Chromosome"/>
</dbReference>
<evidence type="ECO:0000256" key="6">
    <source>
        <dbReference type="ARBA" id="ARBA00023014"/>
    </source>
</evidence>
<evidence type="ECO:0000313" key="14">
    <source>
        <dbReference type="Proteomes" id="UP000006820"/>
    </source>
</evidence>
<dbReference type="AlphaFoldDB" id="Q5YZR2"/>
<evidence type="ECO:0000256" key="2">
    <source>
        <dbReference type="ARBA" id="ARBA00006597"/>
    </source>
</evidence>
<comment type="cofactor">
    <cofactor evidence="11">
        <name>[4Fe-4S] cluster</name>
        <dbReference type="ChEBI" id="CHEBI:49883"/>
    </cofactor>
    <text evidence="11">Binds 1 [4Fe-4S] cluster per subunit. Following nitrosylation of the [4Fe-4S] cluster binds 1 [4Fe-8(NO)] cluster per subunit.</text>
</comment>
<dbReference type="GeneID" id="61136465"/>
<keyword evidence="11" id="KW-0963">Cytoplasm</keyword>
<dbReference type="GO" id="GO:0045892">
    <property type="term" value="P:negative regulation of DNA-templated transcription"/>
    <property type="evidence" value="ECO:0007669"/>
    <property type="project" value="TreeGrafter"/>
</dbReference>
<feature type="binding site" evidence="11">
    <location>
        <position position="80"/>
    </location>
    <ligand>
        <name>[4Fe-4S] cluster</name>
        <dbReference type="ChEBI" id="CHEBI:49883"/>
    </ligand>
</feature>
<dbReference type="GO" id="GO:0003677">
    <property type="term" value="F:DNA binding"/>
    <property type="evidence" value="ECO:0007669"/>
    <property type="project" value="UniProtKB-UniRule"/>
</dbReference>
<feature type="binding site" evidence="11">
    <location>
        <position position="104"/>
    </location>
    <ligand>
        <name>[4Fe-4S] cluster</name>
        <dbReference type="ChEBI" id="CHEBI:49883"/>
    </ligand>
</feature>
<comment type="similarity">
    <text evidence="2 11">Belongs to the WhiB family.</text>
</comment>
<dbReference type="OrthoDB" id="4954884at2"/>
<keyword evidence="8 11" id="KW-0238">DNA-binding</keyword>
<dbReference type="PROSITE" id="PS51674">
    <property type="entry name" value="4FE4S_WBL"/>
    <property type="match status" value="1"/>
</dbReference>
<keyword evidence="9 11" id="KW-1015">Disulfide bond</keyword>
<keyword evidence="4 11" id="KW-0479">Metal-binding</keyword>
<feature type="binding site" evidence="11">
    <location>
        <position position="113"/>
    </location>
    <ligand>
        <name>[4Fe-4S] cluster</name>
        <dbReference type="ChEBI" id="CHEBI:49883"/>
    </ligand>
</feature>
<dbReference type="RefSeq" id="WP_011208014.1">
    <property type="nucleotide sequence ID" value="NC_006361.1"/>
</dbReference>
<dbReference type="GO" id="GO:0005737">
    <property type="term" value="C:cytoplasm"/>
    <property type="evidence" value="ECO:0007669"/>
    <property type="project" value="UniProtKB-SubCell"/>
</dbReference>
<dbReference type="Pfam" id="PF02467">
    <property type="entry name" value="Whib"/>
    <property type="match status" value="1"/>
</dbReference>